<feature type="compositionally biased region" description="Polar residues" evidence="5">
    <location>
        <begin position="349"/>
        <end position="362"/>
    </location>
</feature>
<dbReference type="Proteomes" id="UP000078561">
    <property type="component" value="Unassembled WGS sequence"/>
</dbReference>
<comment type="similarity">
    <text evidence="1">Belongs to the EFG1/PHD1/stuA family.</text>
</comment>
<evidence type="ECO:0000256" key="2">
    <source>
        <dbReference type="ARBA" id="ARBA00023015"/>
    </source>
</evidence>
<dbReference type="PANTHER" id="PTHR47792">
    <property type="entry name" value="PROTEIN SOK2-RELATED"/>
    <property type="match status" value="1"/>
</dbReference>
<proteinExistence type="inferred from homology"/>
<feature type="compositionally biased region" description="Basic residues" evidence="5">
    <location>
        <begin position="295"/>
        <end position="304"/>
    </location>
</feature>
<evidence type="ECO:0000313" key="8">
    <source>
        <dbReference type="Proteomes" id="UP000078561"/>
    </source>
</evidence>
<feature type="compositionally biased region" description="Polar residues" evidence="5">
    <location>
        <begin position="553"/>
        <end position="572"/>
    </location>
</feature>
<evidence type="ECO:0000259" key="6">
    <source>
        <dbReference type="PROSITE" id="PS51299"/>
    </source>
</evidence>
<evidence type="ECO:0000313" key="7">
    <source>
        <dbReference type="EMBL" id="SAM07356.1"/>
    </source>
</evidence>
<feature type="compositionally biased region" description="Polar residues" evidence="5">
    <location>
        <begin position="98"/>
        <end position="109"/>
    </location>
</feature>
<evidence type="ECO:0000256" key="4">
    <source>
        <dbReference type="ARBA" id="ARBA00023163"/>
    </source>
</evidence>
<keyword evidence="2" id="KW-0805">Transcription regulation</keyword>
<keyword evidence="8" id="KW-1185">Reference proteome</keyword>
<reference evidence="7" key="1">
    <citation type="submission" date="2016-04" db="EMBL/GenBank/DDBJ databases">
        <authorList>
            <person name="Evans L.H."/>
            <person name="Alamgir A."/>
            <person name="Owens N."/>
            <person name="Weber N.D."/>
            <person name="Virtaneva K."/>
            <person name="Barbian K."/>
            <person name="Babar A."/>
            <person name="Rosenke K."/>
        </authorList>
    </citation>
    <scope>NUCLEOTIDE SEQUENCE [LARGE SCALE GENOMIC DNA]</scope>
    <source>
        <strain evidence="7">CBS 101.48</strain>
    </source>
</reference>
<feature type="compositionally biased region" description="Low complexity" evidence="5">
    <location>
        <begin position="73"/>
        <end position="83"/>
    </location>
</feature>
<gene>
    <name evidence="7" type="primary">ABSGL_12997.1 scaffold 13554</name>
</gene>
<dbReference type="InterPro" id="IPR018004">
    <property type="entry name" value="KilA/APSES_HTH"/>
</dbReference>
<dbReference type="PROSITE" id="PS51299">
    <property type="entry name" value="HTH_APSES"/>
    <property type="match status" value="1"/>
</dbReference>
<evidence type="ECO:0000256" key="5">
    <source>
        <dbReference type="SAM" id="MobiDB-lite"/>
    </source>
</evidence>
<keyword evidence="4" id="KW-0804">Transcription</keyword>
<dbReference type="InterPro" id="IPR029790">
    <property type="entry name" value="EFG1/Phd1/StuA"/>
</dbReference>
<feature type="compositionally biased region" description="Basic and acidic residues" evidence="5">
    <location>
        <begin position="450"/>
        <end position="463"/>
    </location>
</feature>
<evidence type="ECO:0000256" key="3">
    <source>
        <dbReference type="ARBA" id="ARBA00023125"/>
    </source>
</evidence>
<dbReference type="PANTHER" id="PTHR47792:SF1">
    <property type="entry name" value="PROTEIN SOK2-RELATED"/>
    <property type="match status" value="1"/>
</dbReference>
<dbReference type="OrthoDB" id="5407653at2759"/>
<dbReference type="GO" id="GO:0045944">
    <property type="term" value="P:positive regulation of transcription by RNA polymerase II"/>
    <property type="evidence" value="ECO:0007669"/>
    <property type="project" value="TreeGrafter"/>
</dbReference>
<feature type="compositionally biased region" description="Low complexity" evidence="5">
    <location>
        <begin position="322"/>
        <end position="337"/>
    </location>
</feature>
<dbReference type="InParanoid" id="A0A168RT35"/>
<name>A0A168RT35_ABSGL</name>
<dbReference type="SMART" id="SM01252">
    <property type="entry name" value="KilA-N"/>
    <property type="match status" value="1"/>
</dbReference>
<feature type="region of interest" description="Disordered" evidence="5">
    <location>
        <begin position="276"/>
        <end position="471"/>
    </location>
</feature>
<feature type="compositionally biased region" description="Low complexity" evidence="5">
    <location>
        <begin position="278"/>
        <end position="293"/>
    </location>
</feature>
<feature type="region of interest" description="Disordered" evidence="5">
    <location>
        <begin position="32"/>
        <end position="126"/>
    </location>
</feature>
<dbReference type="EMBL" id="LT554740">
    <property type="protein sequence ID" value="SAM07356.1"/>
    <property type="molecule type" value="Genomic_DNA"/>
</dbReference>
<dbReference type="AlphaFoldDB" id="A0A168RT35"/>
<organism evidence="7">
    <name type="scientific">Absidia glauca</name>
    <name type="common">Pin mould</name>
    <dbReference type="NCBI Taxonomy" id="4829"/>
    <lineage>
        <taxon>Eukaryota</taxon>
        <taxon>Fungi</taxon>
        <taxon>Fungi incertae sedis</taxon>
        <taxon>Mucoromycota</taxon>
        <taxon>Mucoromycotina</taxon>
        <taxon>Mucoromycetes</taxon>
        <taxon>Mucorales</taxon>
        <taxon>Cunninghamellaceae</taxon>
        <taxon>Absidia</taxon>
    </lineage>
</organism>
<feature type="compositionally biased region" description="Low complexity" evidence="5">
    <location>
        <begin position="391"/>
        <end position="405"/>
    </location>
</feature>
<accession>A0A168RT35</accession>
<protein>
    <recommendedName>
        <fullName evidence="6">HTH APSES-type domain-containing protein</fullName>
    </recommendedName>
</protein>
<dbReference type="InterPro" id="IPR036887">
    <property type="entry name" value="HTH_APSES_sf"/>
</dbReference>
<feature type="domain" description="HTH APSES-type" evidence="6">
    <location>
        <begin position="147"/>
        <end position="253"/>
    </location>
</feature>
<dbReference type="Gene3D" id="3.10.260.10">
    <property type="entry name" value="Transcription regulator HTH, APSES-type DNA-binding domain"/>
    <property type="match status" value="1"/>
</dbReference>
<sequence>MYSSSPQTCHYYNNSNNSSINNNSKHEASGYQFFGRRTPDNTSHSNAPHNATSDLPPSSNPSWNPHLEHDYSLESPTPSTSLSFQLPQQPHYSGIMTPLTSTPYVLSHTSSHHHPQDSLVTPTTPTTPSLPSYGYGLSHRGFFPRPKLTTTLWEDERTVCFQVDANGICVARREDNDMINGTKLLNVAGMSRGKRDGILKNEKGRVVVKVGAMHLKGVWITFDRAKTLSAQFKIQDILYPLFVDNPQTFLYSHPMTSPISRLGSFRPFYPPSWDRTLPSSSATTPTSPSTPVSLNHHHHHHHHSPPYGVGSSPPPSSPPSDSPYDMAATKTATSSATMGYRPGGPLFTPHTSSYRGNVNNDANTDHHDSAMLSMDGRSGGADGLAHQVHASSPSSTSHGPSSSSSYYNDLLDPNHRSNDMSFYNSNSTETSSKGSDKLGPASTSHPHHSSLLDDHNSLLDGKRPTGGALQPSAFQSLDTTAFHHPQPVYMDSNTGRDDYPSVPLYLDNPVKGMADSSAPLMNYSDHSSSSSRREVMNPRNGMIQRHHPYANTPKLSNDSNFSTLKKPSTSRFGGSRFLAKEIDDLSVKTDADHRPW</sequence>
<keyword evidence="3" id="KW-0238">DNA-binding</keyword>
<dbReference type="InterPro" id="IPR003163">
    <property type="entry name" value="Tscrpt_reg_HTH_APSES-type"/>
</dbReference>
<feature type="region of interest" description="Disordered" evidence="5">
    <location>
        <begin position="548"/>
        <end position="572"/>
    </location>
</feature>
<dbReference type="STRING" id="4829.A0A168RT35"/>
<dbReference type="SUPFAM" id="SSF54616">
    <property type="entry name" value="DNA-binding domain of Mlu1-box binding protein MBP1"/>
    <property type="match status" value="1"/>
</dbReference>
<dbReference type="Pfam" id="PF04383">
    <property type="entry name" value="KilA-N"/>
    <property type="match status" value="1"/>
</dbReference>
<evidence type="ECO:0000256" key="1">
    <source>
        <dbReference type="ARBA" id="ARBA00007247"/>
    </source>
</evidence>
<dbReference type="GO" id="GO:0003700">
    <property type="term" value="F:DNA-binding transcription factor activity"/>
    <property type="evidence" value="ECO:0007669"/>
    <property type="project" value="TreeGrafter"/>
</dbReference>
<dbReference type="GO" id="GO:0043565">
    <property type="term" value="F:sequence-specific DNA binding"/>
    <property type="evidence" value="ECO:0007669"/>
    <property type="project" value="TreeGrafter"/>
</dbReference>
<dbReference type="GO" id="GO:0005634">
    <property type="term" value="C:nucleus"/>
    <property type="evidence" value="ECO:0007669"/>
    <property type="project" value="TreeGrafter"/>
</dbReference>
<feature type="compositionally biased region" description="Polar residues" evidence="5">
    <location>
        <begin position="419"/>
        <end position="433"/>
    </location>
</feature>
<feature type="compositionally biased region" description="Polar residues" evidence="5">
    <location>
        <begin position="40"/>
        <end position="63"/>
    </location>
</feature>
<feature type="compositionally biased region" description="Pro residues" evidence="5">
    <location>
        <begin position="312"/>
        <end position="321"/>
    </location>
</feature>